<dbReference type="SMART" id="SM00267">
    <property type="entry name" value="GGDEF"/>
    <property type="match status" value="1"/>
</dbReference>
<dbReference type="InterPro" id="IPR029787">
    <property type="entry name" value="Nucleotide_cyclase"/>
</dbReference>
<evidence type="ECO:0000313" key="6">
    <source>
        <dbReference type="Proteomes" id="UP001501074"/>
    </source>
</evidence>
<keyword evidence="6" id="KW-1185">Reference proteome</keyword>
<evidence type="ECO:0008006" key="7">
    <source>
        <dbReference type="Google" id="ProtNLM"/>
    </source>
</evidence>
<keyword evidence="2" id="KW-0472">Membrane</keyword>
<dbReference type="NCBIfam" id="TIGR00254">
    <property type="entry name" value="GGDEF"/>
    <property type="match status" value="1"/>
</dbReference>
<feature type="transmembrane region" description="Helical" evidence="2">
    <location>
        <begin position="20"/>
        <end position="40"/>
    </location>
</feature>
<dbReference type="CDD" id="cd01949">
    <property type="entry name" value="GGDEF"/>
    <property type="match status" value="1"/>
</dbReference>
<evidence type="ECO:0000256" key="1">
    <source>
        <dbReference type="SAM" id="MobiDB-lite"/>
    </source>
</evidence>
<evidence type="ECO:0000313" key="5">
    <source>
        <dbReference type="EMBL" id="GAA3592602.1"/>
    </source>
</evidence>
<keyword evidence="2" id="KW-1133">Transmembrane helix</keyword>
<dbReference type="Pfam" id="PF00563">
    <property type="entry name" value="EAL"/>
    <property type="match status" value="1"/>
</dbReference>
<dbReference type="InterPro" id="IPR043128">
    <property type="entry name" value="Rev_trsase/Diguanyl_cyclase"/>
</dbReference>
<dbReference type="PANTHER" id="PTHR44757:SF2">
    <property type="entry name" value="BIOFILM ARCHITECTURE MAINTENANCE PROTEIN MBAA"/>
    <property type="match status" value="1"/>
</dbReference>
<dbReference type="Proteomes" id="UP001501074">
    <property type="component" value="Unassembled WGS sequence"/>
</dbReference>
<dbReference type="PROSITE" id="PS50887">
    <property type="entry name" value="GGDEF"/>
    <property type="match status" value="1"/>
</dbReference>
<evidence type="ECO:0000259" key="4">
    <source>
        <dbReference type="PROSITE" id="PS50887"/>
    </source>
</evidence>
<dbReference type="InterPro" id="IPR052155">
    <property type="entry name" value="Biofilm_reg_signaling"/>
</dbReference>
<dbReference type="InterPro" id="IPR001633">
    <property type="entry name" value="EAL_dom"/>
</dbReference>
<feature type="region of interest" description="Disordered" evidence="1">
    <location>
        <begin position="670"/>
        <end position="711"/>
    </location>
</feature>
<proteinExistence type="predicted"/>
<comment type="caution">
    <text evidence="5">The sequence shown here is derived from an EMBL/GenBank/DDBJ whole genome shotgun (WGS) entry which is preliminary data.</text>
</comment>
<accession>A0ABP6YXT1</accession>
<organism evidence="5 6">
    <name type="scientific">Kineosporia mesophila</name>
    <dbReference type="NCBI Taxonomy" id="566012"/>
    <lineage>
        <taxon>Bacteria</taxon>
        <taxon>Bacillati</taxon>
        <taxon>Actinomycetota</taxon>
        <taxon>Actinomycetes</taxon>
        <taxon>Kineosporiales</taxon>
        <taxon>Kineosporiaceae</taxon>
        <taxon>Kineosporia</taxon>
    </lineage>
</organism>
<dbReference type="Gene3D" id="3.30.70.270">
    <property type="match status" value="1"/>
</dbReference>
<dbReference type="PROSITE" id="PS50883">
    <property type="entry name" value="EAL"/>
    <property type="match status" value="1"/>
</dbReference>
<dbReference type="CDD" id="cd01948">
    <property type="entry name" value="EAL"/>
    <property type="match status" value="1"/>
</dbReference>
<dbReference type="EMBL" id="BAAAZO010000001">
    <property type="protein sequence ID" value="GAA3592602.1"/>
    <property type="molecule type" value="Genomic_DNA"/>
</dbReference>
<feature type="domain" description="GGDEF" evidence="4">
    <location>
        <begin position="282"/>
        <end position="416"/>
    </location>
</feature>
<reference evidence="6" key="1">
    <citation type="journal article" date="2019" name="Int. J. Syst. Evol. Microbiol.">
        <title>The Global Catalogue of Microorganisms (GCM) 10K type strain sequencing project: providing services to taxonomists for standard genome sequencing and annotation.</title>
        <authorList>
            <consortium name="The Broad Institute Genomics Platform"/>
            <consortium name="The Broad Institute Genome Sequencing Center for Infectious Disease"/>
            <person name="Wu L."/>
            <person name="Ma J."/>
        </authorList>
    </citation>
    <scope>NUCLEOTIDE SEQUENCE [LARGE SCALE GENOMIC DNA]</scope>
    <source>
        <strain evidence="6">JCM 16902</strain>
    </source>
</reference>
<dbReference type="SUPFAM" id="SSF55073">
    <property type="entry name" value="Nucleotide cyclase"/>
    <property type="match status" value="1"/>
</dbReference>
<dbReference type="InterPro" id="IPR000160">
    <property type="entry name" value="GGDEF_dom"/>
</dbReference>
<feature type="domain" description="EAL" evidence="3">
    <location>
        <begin position="425"/>
        <end position="678"/>
    </location>
</feature>
<feature type="transmembrane region" description="Helical" evidence="2">
    <location>
        <begin position="205"/>
        <end position="227"/>
    </location>
</feature>
<name>A0ABP6YXT1_9ACTN</name>
<gene>
    <name evidence="5" type="ORF">GCM10022223_04110</name>
</gene>
<keyword evidence="2" id="KW-0812">Transmembrane</keyword>
<sequence>MGAMSQRVRQWWSLHAGARFFVTLAVISLVPVLALGTVMATQYRTELRDRGVAQGRLQAALISRLITDTQLDSVTLKNGVTVIERSRLDRLADTQVDSGVITRFRLRGPDLRIVYSSDGSGLRYGPAVGDSTDLDGQSAADVLTALKGDPTASIVTSTQAGQKLEVIEAFAPLYNVRTHVLIGVLQVELPYAPIAAQMNSGLHRLYLALGTGLLTLYLVLASLVWWFTRELARTAAKFEHQALHDALTDLPNKALFADRISQTATLVERGGGIHLGPGRRGGGAAVVLFNLDGFRDINEAIGPVNGDTVLTTVAQRLRDTVRAVDTVAGLGGDLYGLILAGVEKQDQIEAAAGRINRAVEQDILLDDVDVPVRVTGSMGVVFMPKNGTNADVLLDRADVALHVAKTSHSKLVCYDDEQNNYSPDRLAMIGQLRAAIDNDELRLHYQPKIDQPDGHVTCVEALVRWQHPDRGLLSPDQFVPLAEQTGLIDDLTRWVLTTALHQLTVWQQVRDDLSVAVNISERSLNHLDLPQMVFDALAETGARPGSLMLEITEAALTADPERAGVVMQHLSGAGVRLSLDDFGEGFTNLGTLAELPLNELKIDRIFVQDMLNGPNDAAIVRSVVELGHNLNLQVVAEGVETAEILAALNELGVNAAQGYFFTPPLPSSEIMDWISTNSPDNDPQDSRDSRDGQGSQDGRDSQNGQDQPPQQ</sequence>
<dbReference type="Gene3D" id="3.20.20.450">
    <property type="entry name" value="EAL domain"/>
    <property type="match status" value="1"/>
</dbReference>
<dbReference type="SUPFAM" id="SSF141868">
    <property type="entry name" value="EAL domain-like"/>
    <property type="match status" value="1"/>
</dbReference>
<protein>
    <recommendedName>
        <fullName evidence="7">Diguanylate cyclase/phosphodiesterase</fullName>
    </recommendedName>
</protein>
<dbReference type="InterPro" id="IPR035919">
    <property type="entry name" value="EAL_sf"/>
</dbReference>
<evidence type="ECO:0000259" key="3">
    <source>
        <dbReference type="PROSITE" id="PS50883"/>
    </source>
</evidence>
<evidence type="ECO:0000256" key="2">
    <source>
        <dbReference type="SAM" id="Phobius"/>
    </source>
</evidence>
<feature type="compositionally biased region" description="Polar residues" evidence="1">
    <location>
        <begin position="692"/>
        <end position="711"/>
    </location>
</feature>
<dbReference type="SMART" id="SM00052">
    <property type="entry name" value="EAL"/>
    <property type="match status" value="1"/>
</dbReference>
<dbReference type="PANTHER" id="PTHR44757">
    <property type="entry name" value="DIGUANYLATE CYCLASE DGCP"/>
    <property type="match status" value="1"/>
</dbReference>
<dbReference type="Pfam" id="PF00990">
    <property type="entry name" value="GGDEF"/>
    <property type="match status" value="1"/>
</dbReference>